<evidence type="ECO:0000256" key="5">
    <source>
        <dbReference type="PROSITE-ProRule" id="PRU01248"/>
    </source>
</evidence>
<gene>
    <name evidence="8" type="primary">intS_2</name>
    <name evidence="8" type="ORF">LAX5112_02198</name>
</gene>
<dbReference type="PANTHER" id="PTHR30629:SF2">
    <property type="entry name" value="PROPHAGE INTEGRASE INTS-RELATED"/>
    <property type="match status" value="1"/>
</dbReference>
<protein>
    <submittedName>
        <fullName evidence="8">Putative prophage CPS-53 integrase</fullName>
    </submittedName>
</protein>
<keyword evidence="9" id="KW-1185">Reference proteome</keyword>
<dbReference type="InterPro" id="IPR025166">
    <property type="entry name" value="Integrase_DNA_bind_dom"/>
</dbReference>
<dbReference type="RefSeq" id="WP_055671838.1">
    <property type="nucleotide sequence ID" value="NZ_CXWD01000007.1"/>
</dbReference>
<dbReference type="InterPro" id="IPR011010">
    <property type="entry name" value="DNA_brk_join_enz"/>
</dbReference>
<evidence type="ECO:0000313" key="8">
    <source>
        <dbReference type="EMBL" id="CTQ69653.1"/>
    </source>
</evidence>
<evidence type="ECO:0000256" key="3">
    <source>
        <dbReference type="ARBA" id="ARBA00023125"/>
    </source>
</evidence>
<dbReference type="Proteomes" id="UP000053235">
    <property type="component" value="Unassembled WGS sequence"/>
</dbReference>
<dbReference type="InterPro" id="IPR038488">
    <property type="entry name" value="Integrase_DNA-bd_sf"/>
</dbReference>
<dbReference type="STRING" id="388408.LAX5112_02198"/>
<dbReference type="PANTHER" id="PTHR30629">
    <property type="entry name" value="PROPHAGE INTEGRASE"/>
    <property type="match status" value="1"/>
</dbReference>
<evidence type="ECO:0000259" key="7">
    <source>
        <dbReference type="PROSITE" id="PS51900"/>
    </source>
</evidence>
<proteinExistence type="inferred from homology"/>
<dbReference type="Gene3D" id="1.10.150.130">
    <property type="match status" value="1"/>
</dbReference>
<organism evidence="8 9">
    <name type="scientific">Roseibium alexandrii</name>
    <dbReference type="NCBI Taxonomy" id="388408"/>
    <lineage>
        <taxon>Bacteria</taxon>
        <taxon>Pseudomonadati</taxon>
        <taxon>Pseudomonadota</taxon>
        <taxon>Alphaproteobacteria</taxon>
        <taxon>Hyphomicrobiales</taxon>
        <taxon>Stappiaceae</taxon>
        <taxon>Roseibium</taxon>
    </lineage>
</organism>
<dbReference type="Pfam" id="PF00589">
    <property type="entry name" value="Phage_integrase"/>
    <property type="match status" value="1"/>
</dbReference>
<dbReference type="InterPro" id="IPR010998">
    <property type="entry name" value="Integrase_recombinase_N"/>
</dbReference>
<evidence type="ECO:0000256" key="4">
    <source>
        <dbReference type="ARBA" id="ARBA00023172"/>
    </source>
</evidence>
<dbReference type="Pfam" id="PF13356">
    <property type="entry name" value="Arm-DNA-bind_3"/>
    <property type="match status" value="1"/>
</dbReference>
<evidence type="ECO:0000256" key="1">
    <source>
        <dbReference type="ARBA" id="ARBA00008857"/>
    </source>
</evidence>
<dbReference type="GO" id="GO:0015074">
    <property type="term" value="P:DNA integration"/>
    <property type="evidence" value="ECO:0007669"/>
    <property type="project" value="UniProtKB-KW"/>
</dbReference>
<feature type="domain" description="Core-binding (CB)" evidence="7">
    <location>
        <begin position="95"/>
        <end position="176"/>
    </location>
</feature>
<name>A0A0M7A7E7_9HYPH</name>
<dbReference type="InterPro" id="IPR053876">
    <property type="entry name" value="Phage_int_M"/>
</dbReference>
<dbReference type="InterPro" id="IPR013762">
    <property type="entry name" value="Integrase-like_cat_sf"/>
</dbReference>
<accession>A0A0M7A7E7</accession>
<dbReference type="PROSITE" id="PS51900">
    <property type="entry name" value="CB"/>
    <property type="match status" value="1"/>
</dbReference>
<evidence type="ECO:0000259" key="6">
    <source>
        <dbReference type="PROSITE" id="PS51898"/>
    </source>
</evidence>
<dbReference type="OrthoDB" id="9795573at2"/>
<comment type="similarity">
    <text evidence="1">Belongs to the 'phage' integrase family.</text>
</comment>
<keyword evidence="4" id="KW-0233">DNA recombination</keyword>
<reference evidence="9" key="1">
    <citation type="submission" date="2015-07" db="EMBL/GenBank/DDBJ databases">
        <authorList>
            <person name="Rodrigo-Torres Lidia"/>
            <person name="Arahal R.David."/>
        </authorList>
    </citation>
    <scope>NUCLEOTIDE SEQUENCE [LARGE SCALE GENOMIC DNA]</scope>
    <source>
        <strain evidence="9">CECT 5112</strain>
    </source>
</reference>
<evidence type="ECO:0000313" key="9">
    <source>
        <dbReference type="Proteomes" id="UP000053235"/>
    </source>
</evidence>
<sequence length="395" mass="45478">MLTDTAIRKAQTREKPYKMADKNGLYILVKPNGSKLFRYDYKVHGRRRTQSFGQYPKTTLKMAREQHQTSWDLVAKGLDPMASKLKAGDPDFETDTFGALVADYIANLKAEKRAEATLNKNRWLLQDLAKTLHDKPVRSIKASDILPVIQSVERQGKIESAQRLRGIIGSVFRFGVARGRADDDPAQALRGAIRTKKVRHHPAIVEEKQLGRLLRSIWAYEGSATIAAALKISAYCYARPVETRYCRWDHLDLQEAIWTVPADLKKMRVVHDIPLCKQAVQVFREMHEIRQSDFVFYQLRKPDRPISENAMNSALANMGYKDIHTSHGFRASAGSILTKHKYADKVIELSLSHLEKDETRRAYRRYEFWDERVEMAQGWADLCDNLRSRKLHELI</sequence>
<feature type="domain" description="Tyr recombinase" evidence="6">
    <location>
        <begin position="200"/>
        <end position="377"/>
    </location>
</feature>
<dbReference type="SUPFAM" id="SSF56349">
    <property type="entry name" value="DNA breaking-rejoining enzymes"/>
    <property type="match status" value="1"/>
</dbReference>
<dbReference type="PROSITE" id="PS51898">
    <property type="entry name" value="TYR_RECOMBINASE"/>
    <property type="match status" value="1"/>
</dbReference>
<dbReference type="InterPro" id="IPR044068">
    <property type="entry name" value="CB"/>
</dbReference>
<dbReference type="Gene3D" id="1.10.443.10">
    <property type="entry name" value="Intergrase catalytic core"/>
    <property type="match status" value="1"/>
</dbReference>
<dbReference type="GO" id="GO:0006310">
    <property type="term" value="P:DNA recombination"/>
    <property type="evidence" value="ECO:0007669"/>
    <property type="project" value="UniProtKB-KW"/>
</dbReference>
<keyword evidence="3 5" id="KW-0238">DNA-binding</keyword>
<evidence type="ECO:0000256" key="2">
    <source>
        <dbReference type="ARBA" id="ARBA00022908"/>
    </source>
</evidence>
<dbReference type="CDD" id="cd00801">
    <property type="entry name" value="INT_P4_C"/>
    <property type="match status" value="1"/>
</dbReference>
<dbReference type="EMBL" id="CXWD01000007">
    <property type="protein sequence ID" value="CTQ69653.1"/>
    <property type="molecule type" value="Genomic_DNA"/>
</dbReference>
<dbReference type="InterPro" id="IPR002104">
    <property type="entry name" value="Integrase_catalytic"/>
</dbReference>
<dbReference type="InterPro" id="IPR050808">
    <property type="entry name" value="Phage_Integrase"/>
</dbReference>
<dbReference type="AlphaFoldDB" id="A0A0M7A7E7"/>
<dbReference type="Gene3D" id="3.30.160.390">
    <property type="entry name" value="Integrase, DNA-binding domain"/>
    <property type="match status" value="1"/>
</dbReference>
<dbReference type="GO" id="GO:0003677">
    <property type="term" value="F:DNA binding"/>
    <property type="evidence" value="ECO:0007669"/>
    <property type="project" value="UniProtKB-UniRule"/>
</dbReference>
<keyword evidence="2" id="KW-0229">DNA integration</keyword>
<dbReference type="Pfam" id="PF22022">
    <property type="entry name" value="Phage_int_M"/>
    <property type="match status" value="1"/>
</dbReference>